<dbReference type="Gene3D" id="1.10.10.60">
    <property type="entry name" value="Homeodomain-like"/>
    <property type="match status" value="2"/>
</dbReference>
<dbReference type="GO" id="GO:0003700">
    <property type="term" value="F:DNA-binding transcription factor activity"/>
    <property type="evidence" value="ECO:0007669"/>
    <property type="project" value="InterPro"/>
</dbReference>
<sequence>MQRIRHFILRKRLLIQLILSNVILGLAIVSSLTIFITSKVSGHLKEELTASTDQALEQSYNTASILLNSTYQQFATAYSSLDIQAGFYANEFSAELMGRISNTLTNLTTINPMIHSAYLINSRHQLVFSSLTTMRPYEQFYDQQILQLFESEALQGSIFIPRTTSFVSDTKAFEGNLISVAFMNSKDRTAINGALILNFDQKILQEMIMNGTKKENQSFQSMILNRQGIVISHSNSELINHDFSSQDSFRTILDSDHDEGIIEAQINNEPHRLFYMKSDSLGWIFIGDVNYITLLSKVNDTKNYILLVALIILCIVIIVGLWFTRMIYGPIHSLLTSIKKSANLSNNSPSSEYDLLSDTFSYLDQKLQRLQYEMSSFRDHEKSTLLKQWLTGSWGNETEFIAKLQRNGIDIADQQFQVCMLRLDTFNQLKEKYAAKDIMLLKYAICNIAEEISNPCFNSYCVDADSDQVVIILFKPQGSEDVMEELLRKIQHNIKAYLHIRVSAAIGSHASAMDEVAESLQSAYQASRYRLLIGEESILSYHIEEDRQSLHDQTSGALEKVVTDALKLGDVTKYADALHEYLEHLRAIAIDDALLHLNQLLFTLNRTAKSMASGEQLKNKLDVGYLAQQLYQAVSLDQVMQLLLTLGEEAIEARKAQASQKNMLLIEKIKNHIAASYMDPNLSVDALADVAGLSINYMRKIFKDITAVSLNQYINSIRFEKAKHLLLTTDIPANRIGEMIGMDNTKYFYSSFKKYCGKTPDHFRKSTDLN</sequence>
<accession>A0A920CWR3</accession>
<dbReference type="InterPro" id="IPR000160">
    <property type="entry name" value="GGDEF_dom"/>
</dbReference>
<keyword evidence="4" id="KW-0472">Membrane</keyword>
<feature type="transmembrane region" description="Helical" evidence="4">
    <location>
        <begin position="304"/>
        <end position="323"/>
    </location>
</feature>
<dbReference type="InterPro" id="IPR018060">
    <property type="entry name" value="HTH_AraC"/>
</dbReference>
<feature type="domain" description="GGDEF" evidence="6">
    <location>
        <begin position="414"/>
        <end position="543"/>
    </location>
</feature>
<keyword evidence="4" id="KW-1133">Transmembrane helix</keyword>
<keyword evidence="2" id="KW-0238">DNA-binding</keyword>
<dbReference type="SUPFAM" id="SSF46689">
    <property type="entry name" value="Homeodomain-like"/>
    <property type="match status" value="1"/>
</dbReference>
<gene>
    <name evidence="7" type="ORF">J40TS1_18180</name>
</gene>
<keyword evidence="8" id="KW-1185">Reference proteome</keyword>
<dbReference type="Gene3D" id="3.30.450.20">
    <property type="entry name" value="PAS domain"/>
    <property type="match status" value="1"/>
</dbReference>
<evidence type="ECO:0000256" key="4">
    <source>
        <dbReference type="SAM" id="Phobius"/>
    </source>
</evidence>
<dbReference type="PROSITE" id="PS50887">
    <property type="entry name" value="GGDEF"/>
    <property type="match status" value="1"/>
</dbReference>
<keyword evidence="4" id="KW-0812">Transmembrane</keyword>
<feature type="domain" description="HTH araC/xylS-type" evidence="5">
    <location>
        <begin position="667"/>
        <end position="766"/>
    </location>
</feature>
<reference evidence="7" key="1">
    <citation type="submission" date="2021-03" db="EMBL/GenBank/DDBJ databases">
        <title>Antimicrobial resistance genes in bacteria isolated from Japanese honey, and their potential for conferring macrolide and lincosamide resistance in the American foulbrood pathogen Paenibacillus larvae.</title>
        <authorList>
            <person name="Okamoto M."/>
            <person name="Kumagai M."/>
            <person name="Kanamori H."/>
            <person name="Takamatsu D."/>
        </authorList>
    </citation>
    <scope>NUCLEOTIDE SEQUENCE</scope>
    <source>
        <strain evidence="7">J40TS1</strain>
    </source>
</reference>
<evidence type="ECO:0000313" key="8">
    <source>
        <dbReference type="Proteomes" id="UP000683139"/>
    </source>
</evidence>
<dbReference type="PANTHER" id="PTHR43280:SF10">
    <property type="entry name" value="REGULATORY PROTEIN POCR"/>
    <property type="match status" value="1"/>
</dbReference>
<dbReference type="GO" id="GO:0043565">
    <property type="term" value="F:sequence-specific DNA binding"/>
    <property type="evidence" value="ECO:0007669"/>
    <property type="project" value="InterPro"/>
</dbReference>
<dbReference type="InterPro" id="IPR009057">
    <property type="entry name" value="Homeodomain-like_sf"/>
</dbReference>
<dbReference type="InterPro" id="IPR041522">
    <property type="entry name" value="CdaR_GGDEF"/>
</dbReference>
<keyword evidence="1" id="KW-0805">Transcription regulation</keyword>
<comment type="caution">
    <text evidence="7">The sequence shown here is derived from an EMBL/GenBank/DDBJ whole genome shotgun (WGS) entry which is preliminary data.</text>
</comment>
<evidence type="ECO:0000256" key="2">
    <source>
        <dbReference type="ARBA" id="ARBA00023125"/>
    </source>
</evidence>
<dbReference type="Proteomes" id="UP000683139">
    <property type="component" value="Unassembled WGS sequence"/>
</dbReference>
<evidence type="ECO:0000259" key="5">
    <source>
        <dbReference type="PROSITE" id="PS01124"/>
    </source>
</evidence>
<dbReference type="RefSeq" id="WP_213514401.1">
    <property type="nucleotide sequence ID" value="NZ_BOSE01000002.1"/>
</dbReference>
<name>A0A920CWR3_9BACL</name>
<dbReference type="EMBL" id="BOSE01000002">
    <property type="protein sequence ID" value="GIP16176.1"/>
    <property type="molecule type" value="Genomic_DNA"/>
</dbReference>
<keyword evidence="3" id="KW-0804">Transcription</keyword>
<evidence type="ECO:0000259" key="6">
    <source>
        <dbReference type="PROSITE" id="PS50887"/>
    </source>
</evidence>
<feature type="transmembrane region" description="Helical" evidence="4">
    <location>
        <begin position="12"/>
        <end position="36"/>
    </location>
</feature>
<dbReference type="AlphaFoldDB" id="A0A920CWR3"/>
<evidence type="ECO:0000256" key="3">
    <source>
        <dbReference type="ARBA" id="ARBA00023163"/>
    </source>
</evidence>
<proteinExistence type="predicted"/>
<dbReference type="CDD" id="cd12912">
    <property type="entry name" value="PDC2_MCP_like"/>
    <property type="match status" value="1"/>
</dbReference>
<evidence type="ECO:0008006" key="9">
    <source>
        <dbReference type="Google" id="ProtNLM"/>
    </source>
</evidence>
<dbReference type="PROSITE" id="PS01124">
    <property type="entry name" value="HTH_ARAC_FAMILY_2"/>
    <property type="match status" value="1"/>
</dbReference>
<dbReference type="SMART" id="SM00342">
    <property type="entry name" value="HTH_ARAC"/>
    <property type="match status" value="1"/>
</dbReference>
<dbReference type="PANTHER" id="PTHR43280">
    <property type="entry name" value="ARAC-FAMILY TRANSCRIPTIONAL REGULATOR"/>
    <property type="match status" value="1"/>
</dbReference>
<dbReference type="Pfam" id="PF17853">
    <property type="entry name" value="GGDEF_2"/>
    <property type="match status" value="1"/>
</dbReference>
<protein>
    <recommendedName>
        <fullName evidence="9">HTH araC/xylS-type domain-containing protein</fullName>
    </recommendedName>
</protein>
<organism evidence="7 8">
    <name type="scientific">Paenibacillus montaniterrae</name>
    <dbReference type="NCBI Taxonomy" id="429341"/>
    <lineage>
        <taxon>Bacteria</taxon>
        <taxon>Bacillati</taxon>
        <taxon>Bacillota</taxon>
        <taxon>Bacilli</taxon>
        <taxon>Bacillales</taxon>
        <taxon>Paenibacillaceae</taxon>
        <taxon>Paenibacillus</taxon>
    </lineage>
</organism>
<dbReference type="Pfam" id="PF12833">
    <property type="entry name" value="HTH_18"/>
    <property type="match status" value="1"/>
</dbReference>
<evidence type="ECO:0000313" key="7">
    <source>
        <dbReference type="EMBL" id="GIP16176.1"/>
    </source>
</evidence>
<evidence type="ECO:0000256" key="1">
    <source>
        <dbReference type="ARBA" id="ARBA00023015"/>
    </source>
</evidence>